<sequence>MVCETSPAKQPKATVVGAGVIGLTTAVLLQRNGFRVTVVARDFPGVLSIVSTPPPHPAPPSLLRSVISRKPLRLLFPYGGQSPEGDERAEAGGTAEGMLMKRVSRHPPLAPLSAVEYTSPWAGAHWRSMADADDLRLQGSL</sequence>
<dbReference type="PANTHER" id="PTHR11530:SF11">
    <property type="entry name" value="D-ASPARTATE OXIDASE"/>
    <property type="match status" value="1"/>
</dbReference>
<evidence type="ECO:0000256" key="5">
    <source>
        <dbReference type="ARBA" id="ARBA00023002"/>
    </source>
</evidence>
<evidence type="ECO:0000256" key="4">
    <source>
        <dbReference type="ARBA" id="ARBA00022827"/>
    </source>
</evidence>
<evidence type="ECO:0000313" key="8">
    <source>
        <dbReference type="Proteomes" id="UP000673691"/>
    </source>
</evidence>
<dbReference type="GO" id="GO:0003884">
    <property type="term" value="F:D-amino-acid oxidase activity"/>
    <property type="evidence" value="ECO:0007669"/>
    <property type="project" value="InterPro"/>
</dbReference>
<comment type="cofactor">
    <cofactor evidence="1">
        <name>FAD</name>
        <dbReference type="ChEBI" id="CHEBI:57692"/>
    </cofactor>
</comment>
<accession>A0A8H7ZYX4</accession>
<comment type="caution">
    <text evidence="7">The sequence shown here is derived from an EMBL/GenBank/DDBJ whole genome shotgun (WGS) entry which is preliminary data.</text>
</comment>
<protein>
    <recommendedName>
        <fullName evidence="6">FAD dependent oxidoreductase domain-containing protein</fullName>
    </recommendedName>
</protein>
<dbReference type="GO" id="GO:0071949">
    <property type="term" value="F:FAD binding"/>
    <property type="evidence" value="ECO:0007669"/>
    <property type="project" value="InterPro"/>
</dbReference>
<dbReference type="PANTHER" id="PTHR11530">
    <property type="entry name" value="D-AMINO ACID OXIDASE"/>
    <property type="match status" value="1"/>
</dbReference>
<dbReference type="OrthoDB" id="2015447at2759"/>
<dbReference type="EMBL" id="JAEFCI010002645">
    <property type="protein sequence ID" value="KAG5462088.1"/>
    <property type="molecule type" value="Genomic_DNA"/>
</dbReference>
<evidence type="ECO:0000256" key="3">
    <source>
        <dbReference type="ARBA" id="ARBA00022630"/>
    </source>
</evidence>
<evidence type="ECO:0000259" key="6">
    <source>
        <dbReference type="Pfam" id="PF01266"/>
    </source>
</evidence>
<gene>
    <name evidence="7" type="ORF">BJ554DRAFT_5617</name>
</gene>
<feature type="domain" description="FAD dependent oxidoreductase" evidence="6">
    <location>
        <begin position="14"/>
        <end position="45"/>
    </location>
</feature>
<keyword evidence="8" id="KW-1185">Reference proteome</keyword>
<dbReference type="Pfam" id="PF01266">
    <property type="entry name" value="DAO"/>
    <property type="match status" value="1"/>
</dbReference>
<name>A0A8H7ZYX4_9FUNG</name>
<organism evidence="7 8">
    <name type="scientific">Olpidium bornovanus</name>
    <dbReference type="NCBI Taxonomy" id="278681"/>
    <lineage>
        <taxon>Eukaryota</taxon>
        <taxon>Fungi</taxon>
        <taxon>Fungi incertae sedis</taxon>
        <taxon>Olpidiomycota</taxon>
        <taxon>Olpidiomycotina</taxon>
        <taxon>Olpidiomycetes</taxon>
        <taxon>Olpidiales</taxon>
        <taxon>Olpidiaceae</taxon>
        <taxon>Olpidium</taxon>
    </lineage>
</organism>
<keyword evidence="4" id="KW-0274">FAD</keyword>
<reference evidence="7 8" key="1">
    <citation type="journal article" name="Sci. Rep.">
        <title>Genome-scale phylogenetic analyses confirm Olpidium as the closest living zoosporic fungus to the non-flagellated, terrestrial fungi.</title>
        <authorList>
            <person name="Chang Y."/>
            <person name="Rochon D."/>
            <person name="Sekimoto S."/>
            <person name="Wang Y."/>
            <person name="Chovatia M."/>
            <person name="Sandor L."/>
            <person name="Salamov A."/>
            <person name="Grigoriev I.V."/>
            <person name="Stajich J.E."/>
            <person name="Spatafora J.W."/>
        </authorList>
    </citation>
    <scope>NUCLEOTIDE SEQUENCE [LARGE SCALE GENOMIC DNA]</scope>
    <source>
        <strain evidence="7">S191</strain>
    </source>
</reference>
<dbReference type="Proteomes" id="UP000673691">
    <property type="component" value="Unassembled WGS sequence"/>
</dbReference>
<evidence type="ECO:0000256" key="1">
    <source>
        <dbReference type="ARBA" id="ARBA00001974"/>
    </source>
</evidence>
<dbReference type="Gene3D" id="3.40.50.720">
    <property type="entry name" value="NAD(P)-binding Rossmann-like Domain"/>
    <property type="match status" value="1"/>
</dbReference>
<comment type="similarity">
    <text evidence="2">Belongs to the DAMOX/DASOX family.</text>
</comment>
<dbReference type="SUPFAM" id="SSF51971">
    <property type="entry name" value="Nucleotide-binding domain"/>
    <property type="match status" value="1"/>
</dbReference>
<keyword evidence="5" id="KW-0560">Oxidoreductase</keyword>
<dbReference type="GO" id="GO:0019478">
    <property type="term" value="P:D-amino acid catabolic process"/>
    <property type="evidence" value="ECO:0007669"/>
    <property type="project" value="TreeGrafter"/>
</dbReference>
<evidence type="ECO:0000256" key="2">
    <source>
        <dbReference type="ARBA" id="ARBA00006730"/>
    </source>
</evidence>
<dbReference type="AlphaFoldDB" id="A0A8H7ZYX4"/>
<proteinExistence type="inferred from homology"/>
<evidence type="ECO:0000313" key="7">
    <source>
        <dbReference type="EMBL" id="KAG5462088.1"/>
    </source>
</evidence>
<dbReference type="GO" id="GO:0005737">
    <property type="term" value="C:cytoplasm"/>
    <property type="evidence" value="ECO:0007669"/>
    <property type="project" value="TreeGrafter"/>
</dbReference>
<dbReference type="InterPro" id="IPR023209">
    <property type="entry name" value="DAO"/>
</dbReference>
<keyword evidence="3" id="KW-0285">Flavoprotein</keyword>
<dbReference type="InterPro" id="IPR006076">
    <property type="entry name" value="FAD-dep_OxRdtase"/>
</dbReference>